<gene>
    <name evidence="4" type="ORF">C8D85_2634</name>
</gene>
<evidence type="ECO:0000313" key="4">
    <source>
        <dbReference type="EMBL" id="TDR12599.1"/>
    </source>
</evidence>
<keyword evidence="5" id="KW-1185">Reference proteome</keyword>
<reference evidence="4 5" key="1">
    <citation type="submission" date="2019-03" db="EMBL/GenBank/DDBJ databases">
        <title>Genomic Encyclopedia of Type Strains, Phase IV (KMG-IV): sequencing the most valuable type-strain genomes for metagenomic binning, comparative biology and taxonomic classification.</title>
        <authorList>
            <person name="Goeker M."/>
        </authorList>
    </citation>
    <scope>NUCLEOTIDE SEQUENCE [LARGE SCALE GENOMIC DNA]</scope>
    <source>
        <strain evidence="4 5">DSM 5604</strain>
    </source>
</reference>
<keyword evidence="2" id="KW-0521">NADP</keyword>
<dbReference type="PANTHER" id="PTHR43639">
    <property type="entry name" value="OXIDOREDUCTASE, SHORT-CHAIN DEHYDROGENASE/REDUCTASE FAMILY (AFU_ORTHOLOGUE AFUA_5G02870)"/>
    <property type="match status" value="1"/>
</dbReference>
<dbReference type="AlphaFoldDB" id="A0A4R6X485"/>
<dbReference type="PRINTS" id="PR00081">
    <property type="entry name" value="GDHRDH"/>
</dbReference>
<evidence type="ECO:0000256" key="1">
    <source>
        <dbReference type="ARBA" id="ARBA00006484"/>
    </source>
</evidence>
<dbReference type="RefSeq" id="WP_133563430.1">
    <property type="nucleotide sequence ID" value="NZ_SNZA01000004.1"/>
</dbReference>
<dbReference type="Pfam" id="PF13561">
    <property type="entry name" value="adh_short_C2"/>
    <property type="match status" value="1"/>
</dbReference>
<evidence type="ECO:0000313" key="5">
    <source>
        <dbReference type="Proteomes" id="UP000295729"/>
    </source>
</evidence>
<comment type="caution">
    <text evidence="4">The sequence shown here is derived from an EMBL/GenBank/DDBJ whole genome shotgun (WGS) entry which is preliminary data.</text>
</comment>
<dbReference type="Gene3D" id="3.40.50.720">
    <property type="entry name" value="NAD(P)-binding Rossmann-like Domain"/>
    <property type="match status" value="1"/>
</dbReference>
<dbReference type="PRINTS" id="PR00080">
    <property type="entry name" value="SDRFAMILY"/>
</dbReference>
<evidence type="ECO:0000256" key="3">
    <source>
        <dbReference type="ARBA" id="ARBA00023002"/>
    </source>
</evidence>
<evidence type="ECO:0000256" key="2">
    <source>
        <dbReference type="ARBA" id="ARBA00022857"/>
    </source>
</evidence>
<dbReference type="Proteomes" id="UP000295729">
    <property type="component" value="Unassembled WGS sequence"/>
</dbReference>
<dbReference type="PANTHER" id="PTHR43639:SF1">
    <property type="entry name" value="SHORT-CHAIN DEHYDROGENASE_REDUCTASE FAMILY PROTEIN"/>
    <property type="match status" value="1"/>
</dbReference>
<dbReference type="InterPro" id="IPR036291">
    <property type="entry name" value="NAD(P)-bd_dom_sf"/>
</dbReference>
<dbReference type="InterPro" id="IPR002347">
    <property type="entry name" value="SDR_fam"/>
</dbReference>
<proteinExistence type="inferred from homology"/>
<dbReference type="EMBL" id="SNZA01000004">
    <property type="protein sequence ID" value="TDR12599.1"/>
    <property type="molecule type" value="Genomic_DNA"/>
</dbReference>
<protein>
    <submittedName>
        <fullName evidence="4">NAD(P)-dependent dehydrogenase (Short-subunit alcohol dehydrogenase family)</fullName>
    </submittedName>
</protein>
<keyword evidence="3" id="KW-0560">Oxidoreductase</keyword>
<accession>A0A4R6X485</accession>
<comment type="similarity">
    <text evidence="1">Belongs to the short-chain dehydrogenases/reductases (SDR) family.</text>
</comment>
<dbReference type="SUPFAM" id="SSF51735">
    <property type="entry name" value="NAD(P)-binding Rossmann-fold domains"/>
    <property type="match status" value="1"/>
</dbReference>
<sequence>MNKLALITGGSRGIGRDCALALAKNGIDIVITYNSQFDTAQTVVTELRELGVKASMLQLDTTQTDSFPMFVDQLKSELASYFNRNSLDYLLNNAGTGLGSSIEATTEVEFDTMYQIHLKGPFFLTQALLPYMVEGGSILNVSSGLTRFSLPGSSAYAIMKGGVEVMSRYFAKEFSQRQITVNTIAPGAIATDFRGGAVRDNPEYHKMVSNITSLGRPGLPEDISAVVAFLLSDQAHWITGQRIEASGGMFL</sequence>
<dbReference type="GO" id="GO:0016491">
    <property type="term" value="F:oxidoreductase activity"/>
    <property type="evidence" value="ECO:0007669"/>
    <property type="project" value="UniProtKB-KW"/>
</dbReference>
<dbReference type="FunFam" id="3.40.50.720:FF:000374">
    <property type="entry name" value="3-oxoacyl-(Acyl-carrier-protein) reductase"/>
    <property type="match status" value="1"/>
</dbReference>
<dbReference type="OrthoDB" id="20590at2"/>
<name>A0A4R6X485_9GAMM</name>
<organism evidence="4 5">
    <name type="scientific">Marinomonas communis</name>
    <dbReference type="NCBI Taxonomy" id="28254"/>
    <lineage>
        <taxon>Bacteria</taxon>
        <taxon>Pseudomonadati</taxon>
        <taxon>Pseudomonadota</taxon>
        <taxon>Gammaproteobacteria</taxon>
        <taxon>Oceanospirillales</taxon>
        <taxon>Oceanospirillaceae</taxon>
        <taxon>Marinomonas</taxon>
    </lineage>
</organism>